<keyword evidence="3" id="KW-1277">Toxin-antitoxin system</keyword>
<dbReference type="STRING" id="447.Lboz_3537"/>
<name>A0A0W0R9L7_LEGBO</name>
<dbReference type="PROSITE" id="PS51186">
    <property type="entry name" value="GNAT"/>
    <property type="match status" value="1"/>
</dbReference>
<dbReference type="Proteomes" id="UP000054695">
    <property type="component" value="Unassembled WGS sequence"/>
</dbReference>
<dbReference type="PATRIC" id="fig|447.4.peg.3788"/>
<evidence type="ECO:0000256" key="4">
    <source>
        <dbReference type="ARBA" id="ARBA00022679"/>
    </source>
</evidence>
<evidence type="ECO:0000313" key="9">
    <source>
        <dbReference type="Proteomes" id="UP000054695"/>
    </source>
</evidence>
<keyword evidence="4 8" id="KW-0808">Transferase</keyword>
<dbReference type="InterPro" id="IPR016181">
    <property type="entry name" value="Acyl_CoA_acyltransferase"/>
</dbReference>
<dbReference type="Gene3D" id="3.40.630.30">
    <property type="match status" value="1"/>
</dbReference>
<gene>
    <name evidence="8" type="ORF">Lboz_3537</name>
</gene>
<dbReference type="SUPFAM" id="SSF55729">
    <property type="entry name" value="Acyl-CoA N-acyltransferases (Nat)"/>
    <property type="match status" value="1"/>
</dbReference>
<dbReference type="EMBL" id="LNXU01000058">
    <property type="protein sequence ID" value="KTC67723.1"/>
    <property type="molecule type" value="Genomic_DNA"/>
</dbReference>
<reference evidence="8 9" key="1">
    <citation type="submission" date="2015-11" db="EMBL/GenBank/DDBJ databases">
        <title>Genomic analysis of 38 Legionella species identifies large and diverse effector repertoires.</title>
        <authorList>
            <person name="Burstein D."/>
            <person name="Amaro F."/>
            <person name="Zusman T."/>
            <person name="Lifshitz Z."/>
            <person name="Cohen O."/>
            <person name="Gilbert J.A."/>
            <person name="Pupko T."/>
            <person name="Shuman H.A."/>
            <person name="Segal G."/>
        </authorList>
    </citation>
    <scope>NUCLEOTIDE SEQUENCE [LARGE SCALE GENOMIC DNA]</scope>
    <source>
        <strain evidence="8 9">WIGA</strain>
    </source>
</reference>
<dbReference type="RefSeq" id="WP_012187548.1">
    <property type="nucleotide sequence ID" value="NZ_CAAAIY010000042.1"/>
</dbReference>
<organism evidence="8 9">
    <name type="scientific">Legionella bozemanae</name>
    <name type="common">Fluoribacter bozemanae</name>
    <dbReference type="NCBI Taxonomy" id="447"/>
    <lineage>
        <taxon>Bacteria</taxon>
        <taxon>Pseudomonadati</taxon>
        <taxon>Pseudomonadota</taxon>
        <taxon>Gammaproteobacteria</taxon>
        <taxon>Legionellales</taxon>
        <taxon>Legionellaceae</taxon>
        <taxon>Legionella</taxon>
    </lineage>
</organism>
<keyword evidence="9" id="KW-1185">Reference proteome</keyword>
<feature type="domain" description="N-acetyltransferase" evidence="7">
    <location>
        <begin position="1"/>
        <end position="157"/>
    </location>
</feature>
<keyword evidence="2" id="KW-0678">Repressor</keyword>
<evidence type="ECO:0000256" key="3">
    <source>
        <dbReference type="ARBA" id="ARBA00022649"/>
    </source>
</evidence>
<keyword evidence="5" id="KW-0012">Acyltransferase</keyword>
<protein>
    <submittedName>
        <fullName evidence="8">N-acetyltransferase GCN5</fullName>
    </submittedName>
</protein>
<dbReference type="PANTHER" id="PTHR36449:SF1">
    <property type="entry name" value="ACETYLTRANSFERASE"/>
    <property type="match status" value="1"/>
</dbReference>
<proteinExistence type="inferred from homology"/>
<evidence type="ECO:0000313" key="8">
    <source>
        <dbReference type="EMBL" id="KTC67723.1"/>
    </source>
</evidence>
<dbReference type="AlphaFoldDB" id="A0A0W0R9L7"/>
<dbReference type="InterPro" id="IPR000182">
    <property type="entry name" value="GNAT_dom"/>
</dbReference>
<comment type="caution">
    <text evidence="8">The sequence shown here is derived from an EMBL/GenBank/DDBJ whole genome shotgun (WGS) entry which is preliminary data.</text>
</comment>
<comment type="catalytic activity">
    <reaction evidence="6">
        <text>glycyl-tRNA(Gly) + acetyl-CoA = N-acetylglycyl-tRNA(Gly) + CoA + H(+)</text>
        <dbReference type="Rhea" id="RHEA:81867"/>
        <dbReference type="Rhea" id="RHEA-COMP:9683"/>
        <dbReference type="Rhea" id="RHEA-COMP:19766"/>
        <dbReference type="ChEBI" id="CHEBI:15378"/>
        <dbReference type="ChEBI" id="CHEBI:57287"/>
        <dbReference type="ChEBI" id="CHEBI:57288"/>
        <dbReference type="ChEBI" id="CHEBI:78522"/>
        <dbReference type="ChEBI" id="CHEBI:232036"/>
    </reaction>
</comment>
<evidence type="ECO:0000256" key="6">
    <source>
        <dbReference type="ARBA" id="ARBA00049880"/>
    </source>
</evidence>
<evidence type="ECO:0000256" key="1">
    <source>
        <dbReference type="ARBA" id="ARBA00009342"/>
    </source>
</evidence>
<evidence type="ECO:0000256" key="2">
    <source>
        <dbReference type="ARBA" id="ARBA00022491"/>
    </source>
</evidence>
<dbReference type="GeneID" id="93294202"/>
<evidence type="ECO:0000256" key="5">
    <source>
        <dbReference type="ARBA" id="ARBA00023315"/>
    </source>
</evidence>
<dbReference type="Pfam" id="PF13508">
    <property type="entry name" value="Acetyltransf_7"/>
    <property type="match status" value="1"/>
</dbReference>
<comment type="similarity">
    <text evidence="1">Belongs to the acetyltransferase family. GNAT subfamily.</text>
</comment>
<dbReference type="PANTHER" id="PTHR36449">
    <property type="entry name" value="ACETYLTRANSFERASE-RELATED"/>
    <property type="match status" value="1"/>
</dbReference>
<evidence type="ECO:0000259" key="7">
    <source>
        <dbReference type="PROSITE" id="PS51186"/>
    </source>
</evidence>
<sequence length="164" mass="17986">MILQPEPINEHHNIQGFNSGEESLDIWLKTKAIKNQKANASRTYVACNNKRVVAYYVLASSSVDGSSATGRFRRNMPNPVPVVILGRLAIDLAYQNKGIGRALVRDAGLRVIQAAETIGIRGMLVQAISTKAKEFYEKLGFEPSLIDPMTLMVTLDDLKAAISV</sequence>
<accession>A0A0W0R9L7</accession>
<dbReference type="CDD" id="cd04301">
    <property type="entry name" value="NAT_SF"/>
    <property type="match status" value="1"/>
</dbReference>
<dbReference type="GO" id="GO:0016747">
    <property type="term" value="F:acyltransferase activity, transferring groups other than amino-acyl groups"/>
    <property type="evidence" value="ECO:0007669"/>
    <property type="project" value="InterPro"/>
</dbReference>